<dbReference type="CDD" id="cd06550">
    <property type="entry name" value="TM_ABC_iron-siderophores_like"/>
    <property type="match status" value="1"/>
</dbReference>
<evidence type="ECO:0000256" key="2">
    <source>
        <dbReference type="ARBA" id="ARBA00007935"/>
    </source>
</evidence>
<name>A0A3G3IHL0_9ARCH</name>
<protein>
    <submittedName>
        <fullName evidence="9">Fe3+-siderophore ABC transporter permease</fullName>
    </submittedName>
</protein>
<keyword evidence="7 8" id="KW-0472">Membrane</keyword>
<evidence type="ECO:0000256" key="7">
    <source>
        <dbReference type="ARBA" id="ARBA00023136"/>
    </source>
</evidence>
<dbReference type="Pfam" id="PF01032">
    <property type="entry name" value="FecCD"/>
    <property type="match status" value="1"/>
</dbReference>
<feature type="transmembrane region" description="Helical" evidence="8">
    <location>
        <begin position="216"/>
        <end position="238"/>
    </location>
</feature>
<dbReference type="Gene3D" id="1.10.3470.10">
    <property type="entry name" value="ABC transporter involved in vitamin B12 uptake, BtuC"/>
    <property type="match status" value="1"/>
</dbReference>
<accession>A0A3G3IHL0</accession>
<dbReference type="InterPro" id="IPR000522">
    <property type="entry name" value="ABC_transptr_permease_BtuC"/>
</dbReference>
<evidence type="ECO:0000256" key="8">
    <source>
        <dbReference type="SAM" id="Phobius"/>
    </source>
</evidence>
<feature type="transmembrane region" description="Helical" evidence="8">
    <location>
        <begin position="86"/>
        <end position="107"/>
    </location>
</feature>
<dbReference type="PANTHER" id="PTHR30472">
    <property type="entry name" value="FERRIC ENTEROBACTIN TRANSPORT SYSTEM PERMEASE PROTEIN"/>
    <property type="match status" value="1"/>
</dbReference>
<feature type="transmembrane region" description="Helical" evidence="8">
    <location>
        <begin position="327"/>
        <end position="353"/>
    </location>
</feature>
<evidence type="ECO:0000256" key="4">
    <source>
        <dbReference type="ARBA" id="ARBA00022475"/>
    </source>
</evidence>
<dbReference type="FunFam" id="1.10.3470.10:FF:000001">
    <property type="entry name" value="Vitamin B12 ABC transporter permease BtuC"/>
    <property type="match status" value="1"/>
</dbReference>
<keyword evidence="4" id="KW-1003">Cell membrane</keyword>
<dbReference type="GeneID" id="41321990"/>
<dbReference type="GO" id="GO:0033214">
    <property type="term" value="P:siderophore-iron import into cell"/>
    <property type="evidence" value="ECO:0007669"/>
    <property type="project" value="TreeGrafter"/>
</dbReference>
<evidence type="ECO:0000313" key="10">
    <source>
        <dbReference type="Proteomes" id="UP000273278"/>
    </source>
</evidence>
<feature type="transmembrane region" description="Helical" evidence="8">
    <location>
        <begin position="303"/>
        <end position="321"/>
    </location>
</feature>
<dbReference type="GO" id="GO:0005886">
    <property type="term" value="C:plasma membrane"/>
    <property type="evidence" value="ECO:0007669"/>
    <property type="project" value="UniProtKB-SubCell"/>
</dbReference>
<evidence type="ECO:0000256" key="1">
    <source>
        <dbReference type="ARBA" id="ARBA00004651"/>
    </source>
</evidence>
<evidence type="ECO:0000256" key="6">
    <source>
        <dbReference type="ARBA" id="ARBA00022989"/>
    </source>
</evidence>
<evidence type="ECO:0000313" key="9">
    <source>
        <dbReference type="EMBL" id="AYQ55343.1"/>
    </source>
</evidence>
<feature type="transmembrane region" description="Helical" evidence="8">
    <location>
        <begin position="119"/>
        <end position="139"/>
    </location>
</feature>
<comment type="subcellular location">
    <subcellularLocation>
        <location evidence="1">Cell membrane</location>
        <topology evidence="1">Multi-pass membrane protein</topology>
    </subcellularLocation>
</comment>
<keyword evidence="5 8" id="KW-0812">Transmembrane</keyword>
<feature type="transmembrane region" description="Helical" evidence="8">
    <location>
        <begin position="146"/>
        <end position="167"/>
    </location>
</feature>
<gene>
    <name evidence="9" type="ORF">BKD89_05965</name>
</gene>
<sequence>MTEDAGKADLKEDYHRYVMRKALFTTAVLASIFIISGVALTLGGRDISFTQAYGIIWDHLTGNIPAKGTEAFYDDYAIWNVRLPRIIVGIVAGACLAVGGAAMQSAVKNPLADPYTTGISSGAVFGVSVAIVLGFGLGTSIGMYGLVLNAFIFGMVPAAVIILISRFTHSSPATLILAGVAMSYLFNAASTLLLIGTSSEKLQEAYLWQIGTLENVNWDYVPVMAIITIVGTIFMLLVSPKLNLLTTGDASAKSLGIDPETFRMVILAVLSVMTASVVGFVGIIGFIGLVSPHIVRTIIGADNKYLIPASALFGAAFLLIADLISRLIIYPGSIAVGVVMSFIGAPIFLALIIRSRKEMW</sequence>
<dbReference type="EMBL" id="CP017686">
    <property type="protein sequence ID" value="AYQ55343.1"/>
    <property type="molecule type" value="Genomic_DNA"/>
</dbReference>
<evidence type="ECO:0000256" key="3">
    <source>
        <dbReference type="ARBA" id="ARBA00022448"/>
    </source>
</evidence>
<dbReference type="OMA" id="DEIRFWV"/>
<dbReference type="AlphaFoldDB" id="A0A3G3IHL0"/>
<dbReference type="GO" id="GO:0022857">
    <property type="term" value="F:transmembrane transporter activity"/>
    <property type="evidence" value="ECO:0007669"/>
    <property type="project" value="InterPro"/>
</dbReference>
<dbReference type="PANTHER" id="PTHR30472:SF25">
    <property type="entry name" value="ABC TRANSPORTER PERMEASE PROTEIN MJ0876-RELATED"/>
    <property type="match status" value="1"/>
</dbReference>
<evidence type="ECO:0000256" key="5">
    <source>
        <dbReference type="ARBA" id="ARBA00022692"/>
    </source>
</evidence>
<organism evidence="9 10">
    <name type="scientific">Methanomethylophilus alvi</name>
    <dbReference type="NCBI Taxonomy" id="1291540"/>
    <lineage>
        <taxon>Archaea</taxon>
        <taxon>Methanobacteriati</taxon>
        <taxon>Thermoplasmatota</taxon>
        <taxon>Thermoplasmata</taxon>
        <taxon>Methanomassiliicoccales</taxon>
        <taxon>Methanomethylophilaceae</taxon>
        <taxon>Methanomethylophilus</taxon>
    </lineage>
</organism>
<dbReference type="Proteomes" id="UP000273278">
    <property type="component" value="Chromosome"/>
</dbReference>
<reference evidence="9 10" key="1">
    <citation type="submission" date="2016-10" db="EMBL/GenBank/DDBJ databases">
        <title>Complete genome of the TMA-utilizing, human hosted archaeon Methanomethylophilus alvus Gen. nov, sp. nov., strain Mx-05, derived from a pure culture.</title>
        <authorList>
            <person name="Brugere J.-F."/>
            <person name="Ben Hania W."/>
            <person name="Chaudhary P.P."/>
            <person name="Gaci N."/>
            <person name="Borrel G."/>
            <person name="Cao Van Tuat L."/>
            <person name="Fardeau M.-L."/>
            <person name="Harris H.M.B."/>
            <person name="O'Toole P.W."/>
            <person name="Ollivier B."/>
        </authorList>
    </citation>
    <scope>NUCLEOTIDE SEQUENCE [LARGE SCALE GENOMIC DNA]</scope>
    <source>
        <strain evidence="9 10">Mx-05</strain>
    </source>
</reference>
<feature type="transmembrane region" description="Helical" evidence="8">
    <location>
        <begin position="173"/>
        <end position="195"/>
    </location>
</feature>
<feature type="transmembrane region" description="Helical" evidence="8">
    <location>
        <begin position="264"/>
        <end position="291"/>
    </location>
</feature>
<dbReference type="InterPro" id="IPR037294">
    <property type="entry name" value="ABC_BtuC-like"/>
</dbReference>
<dbReference type="SUPFAM" id="SSF81345">
    <property type="entry name" value="ABC transporter involved in vitamin B12 uptake, BtuC"/>
    <property type="match status" value="1"/>
</dbReference>
<keyword evidence="3" id="KW-0813">Transport</keyword>
<dbReference type="RefSeq" id="WP_015505100.1">
    <property type="nucleotide sequence ID" value="NZ_CAYARP010000043.1"/>
</dbReference>
<comment type="similarity">
    <text evidence="2">Belongs to the binding-protein-dependent transport system permease family. FecCD subfamily.</text>
</comment>
<keyword evidence="6 8" id="KW-1133">Transmembrane helix</keyword>
<feature type="transmembrane region" description="Helical" evidence="8">
    <location>
        <begin position="22"/>
        <end position="42"/>
    </location>
</feature>
<proteinExistence type="inferred from homology"/>